<organism evidence="1 2">
    <name type="scientific">Schizothecium vesticola</name>
    <dbReference type="NCBI Taxonomy" id="314040"/>
    <lineage>
        <taxon>Eukaryota</taxon>
        <taxon>Fungi</taxon>
        <taxon>Dikarya</taxon>
        <taxon>Ascomycota</taxon>
        <taxon>Pezizomycotina</taxon>
        <taxon>Sordariomycetes</taxon>
        <taxon>Sordariomycetidae</taxon>
        <taxon>Sordariales</taxon>
        <taxon>Schizotheciaceae</taxon>
        <taxon>Schizothecium</taxon>
    </lineage>
</organism>
<gene>
    <name evidence="1" type="ORF">B0T18DRAFT_447320</name>
</gene>
<dbReference type="PANTHER" id="PTHR43546">
    <property type="entry name" value="UPF0173 METAL-DEPENDENT HYDROLASE MJ1163-RELATED"/>
    <property type="match status" value="1"/>
</dbReference>
<dbReference type="InterPro" id="IPR036866">
    <property type="entry name" value="RibonucZ/Hydroxyglut_hydro"/>
</dbReference>
<dbReference type="Proteomes" id="UP001172155">
    <property type="component" value="Unassembled WGS sequence"/>
</dbReference>
<comment type="caution">
    <text evidence="1">The sequence shown here is derived from an EMBL/GenBank/DDBJ whole genome shotgun (WGS) entry which is preliminary data.</text>
</comment>
<evidence type="ECO:0000313" key="1">
    <source>
        <dbReference type="EMBL" id="KAK0746903.1"/>
    </source>
</evidence>
<protein>
    <recommendedName>
        <fullName evidence="3">Metallo-hydrolase/oxidoreductase</fullName>
    </recommendedName>
</protein>
<keyword evidence="2" id="KW-1185">Reference proteome</keyword>
<accession>A0AA40EWL2</accession>
<dbReference type="PANTHER" id="PTHR43546:SF7">
    <property type="entry name" value="METALLO-BETA-LACTAMASE DOMAIN-CONTAINING PROTEIN"/>
    <property type="match status" value="1"/>
</dbReference>
<dbReference type="Pfam" id="PF13483">
    <property type="entry name" value="Lactamase_B_3"/>
    <property type="match status" value="1"/>
</dbReference>
<evidence type="ECO:0000313" key="2">
    <source>
        <dbReference type="Proteomes" id="UP001172155"/>
    </source>
</evidence>
<dbReference type="Gene3D" id="3.60.15.10">
    <property type="entry name" value="Ribonuclease Z/Hydroxyacylglutathione hydrolase-like"/>
    <property type="match status" value="2"/>
</dbReference>
<dbReference type="AlphaFoldDB" id="A0AA40EWL2"/>
<reference evidence="1" key="1">
    <citation type="submission" date="2023-06" db="EMBL/GenBank/DDBJ databases">
        <title>Genome-scale phylogeny and comparative genomics of the fungal order Sordariales.</title>
        <authorList>
            <consortium name="Lawrence Berkeley National Laboratory"/>
            <person name="Hensen N."/>
            <person name="Bonometti L."/>
            <person name="Westerberg I."/>
            <person name="Brannstrom I.O."/>
            <person name="Guillou S."/>
            <person name="Cros-Aarteil S."/>
            <person name="Calhoun S."/>
            <person name="Haridas S."/>
            <person name="Kuo A."/>
            <person name="Mondo S."/>
            <person name="Pangilinan J."/>
            <person name="Riley R."/>
            <person name="LaButti K."/>
            <person name="Andreopoulos B."/>
            <person name="Lipzen A."/>
            <person name="Chen C."/>
            <person name="Yanf M."/>
            <person name="Daum C."/>
            <person name="Ng V."/>
            <person name="Clum A."/>
            <person name="Steindorff A."/>
            <person name="Ohm R."/>
            <person name="Martin F."/>
            <person name="Silar P."/>
            <person name="Natvig D."/>
            <person name="Lalanne C."/>
            <person name="Gautier V."/>
            <person name="Ament-velasquez S.L."/>
            <person name="Kruys A."/>
            <person name="Hutchinson M.I."/>
            <person name="Powell A.J."/>
            <person name="Barry K."/>
            <person name="Miller A.N."/>
            <person name="Grigoriev I.V."/>
            <person name="Debuchy R."/>
            <person name="Gladieux P."/>
            <person name="Thoren M.H."/>
            <person name="Johannesson H."/>
        </authorList>
    </citation>
    <scope>NUCLEOTIDE SEQUENCE</scope>
    <source>
        <strain evidence="1">SMH3187-1</strain>
    </source>
</reference>
<evidence type="ECO:0008006" key="3">
    <source>
        <dbReference type="Google" id="ProtNLM"/>
    </source>
</evidence>
<proteinExistence type="predicted"/>
<dbReference type="EMBL" id="JAUKUD010000004">
    <property type="protein sequence ID" value="KAK0746903.1"/>
    <property type="molecule type" value="Genomic_DNA"/>
</dbReference>
<sequence length="200" mass="21694">MPEPAKSLPVIPLNPHSRIPMLTPEASVAFIGNATTLLTYHGARILTDPNFLHAGDHVHLGPGVTATRTKNPSVDITSLPPIDLILLSHYHEDHFDRFHTPPGPANLITKINDLLGAVPPINGWLLALGHLSAPGLQTLDTGYRIYVSGDTLLVDRLREIPRWLAGARVDLMIVHLGATTIPGPRAPLVMVKMDARRGWG</sequence>
<dbReference type="SUPFAM" id="SSF56281">
    <property type="entry name" value="Metallo-hydrolase/oxidoreductase"/>
    <property type="match status" value="1"/>
</dbReference>
<name>A0AA40EWL2_9PEZI</name>
<dbReference type="InterPro" id="IPR050114">
    <property type="entry name" value="UPF0173_UPF0282_UlaG_hydrolase"/>
</dbReference>